<dbReference type="GO" id="GO:0009378">
    <property type="term" value="F:four-way junction helicase activity"/>
    <property type="evidence" value="ECO:0007669"/>
    <property type="project" value="InterPro"/>
</dbReference>
<comment type="function">
    <text evidence="6">The RuvA-RuvB-RuvC complex processes Holliday junction (HJ) DNA during genetic recombination and DNA repair, while the RuvA-RuvB complex plays an important role in the rescue of blocked DNA replication forks via replication fork reversal (RFR). RuvA specifically binds to HJ cruciform DNA, conferring on it an open structure. The RuvB hexamer acts as an ATP-dependent pump, pulling dsDNA into and through the RuvAB complex. HJ branch migration allows RuvC to scan DNA until it finds its consensus sequence, where it cleaves and resolves the cruciform DNA.</text>
</comment>
<keyword evidence="2 6" id="KW-0227">DNA damage</keyword>
<dbReference type="GO" id="GO:0006310">
    <property type="term" value="P:DNA recombination"/>
    <property type="evidence" value="ECO:0007669"/>
    <property type="project" value="UniProtKB-UniRule"/>
</dbReference>
<dbReference type="Pfam" id="PF07499">
    <property type="entry name" value="RuvA_C"/>
    <property type="match status" value="1"/>
</dbReference>
<dbReference type="GO" id="GO:0009379">
    <property type="term" value="C:Holliday junction helicase complex"/>
    <property type="evidence" value="ECO:0007669"/>
    <property type="project" value="InterPro"/>
</dbReference>
<dbReference type="NCBIfam" id="TIGR00084">
    <property type="entry name" value="ruvA"/>
    <property type="match status" value="1"/>
</dbReference>
<dbReference type="Gene3D" id="1.10.8.10">
    <property type="entry name" value="DNA helicase RuvA subunit, C-terminal domain"/>
    <property type="match status" value="1"/>
</dbReference>
<accession>A0A2H0YQK0</accession>
<dbReference type="Gene3D" id="2.40.50.140">
    <property type="entry name" value="Nucleic acid-binding proteins"/>
    <property type="match status" value="1"/>
</dbReference>
<dbReference type="SUPFAM" id="SSF46929">
    <property type="entry name" value="DNA helicase RuvA subunit, C-terminal domain"/>
    <property type="match status" value="1"/>
</dbReference>
<proteinExistence type="inferred from homology"/>
<dbReference type="SMART" id="SM00278">
    <property type="entry name" value="HhH1"/>
    <property type="match status" value="2"/>
</dbReference>
<dbReference type="SUPFAM" id="SSF50249">
    <property type="entry name" value="Nucleic acid-binding proteins"/>
    <property type="match status" value="1"/>
</dbReference>
<comment type="caution">
    <text evidence="8">The sequence shown here is derived from an EMBL/GenBank/DDBJ whole genome shotgun (WGS) entry which is preliminary data.</text>
</comment>
<dbReference type="Gene3D" id="1.10.150.20">
    <property type="entry name" value="5' to 3' exonuclease, C-terminal subdomain"/>
    <property type="match status" value="1"/>
</dbReference>
<dbReference type="AlphaFoldDB" id="A0A2H0YQK0"/>
<feature type="domain" description="Helix-hairpin-helix DNA-binding motif class 1" evidence="7">
    <location>
        <begin position="107"/>
        <end position="126"/>
    </location>
</feature>
<evidence type="ECO:0000256" key="3">
    <source>
        <dbReference type="ARBA" id="ARBA00023125"/>
    </source>
</evidence>
<dbReference type="GO" id="GO:0000400">
    <property type="term" value="F:four-way junction DNA binding"/>
    <property type="evidence" value="ECO:0007669"/>
    <property type="project" value="UniProtKB-UniRule"/>
</dbReference>
<comment type="subcellular location">
    <subcellularLocation>
        <location evidence="6">Cytoplasm</location>
    </subcellularLocation>
</comment>
<comment type="similarity">
    <text evidence="6">Belongs to the RuvA family.</text>
</comment>
<sequence length="195" mass="20930">MIAQIRGQITALTVKSAIIDVNGVGYRVFVTPQALAGLEINQTYTLYTHHHQREDAQELYGFLTADERDMFEKLLSVNGVGPKSALGVLSRARVLDIVKAVQKNEISMLTKVSGIGAKTAERIVRELVGKLDGQFVMDSISGTAGGNDDADVISALEQLGYSAAEARTALADLPKEIKDPAAKIKAVLKNHGQAK</sequence>
<dbReference type="SUPFAM" id="SSF47781">
    <property type="entry name" value="RuvA domain 2-like"/>
    <property type="match status" value="1"/>
</dbReference>
<evidence type="ECO:0000256" key="4">
    <source>
        <dbReference type="ARBA" id="ARBA00023172"/>
    </source>
</evidence>
<dbReference type="InterPro" id="IPR036267">
    <property type="entry name" value="RuvA_C_sf"/>
</dbReference>
<evidence type="ECO:0000259" key="7">
    <source>
        <dbReference type="SMART" id="SM00278"/>
    </source>
</evidence>
<dbReference type="InterPro" id="IPR000085">
    <property type="entry name" value="RuvA"/>
</dbReference>
<comment type="domain">
    <text evidence="6">Has three domains with a flexible linker between the domains II and III and assumes an 'L' shape. Domain III is highly mobile and contacts RuvB.</text>
</comment>
<name>A0A2H0YQK0_9BACT</name>
<reference evidence="9" key="1">
    <citation type="submission" date="2017-09" db="EMBL/GenBank/DDBJ databases">
        <title>Depth-based differentiation of microbial function through sediment-hosted aquifers and enrichment of novel symbionts in the deep terrestrial subsurface.</title>
        <authorList>
            <person name="Probst A.J."/>
            <person name="Ladd B."/>
            <person name="Jarett J.K."/>
            <person name="Geller-Mcgrath D.E."/>
            <person name="Sieber C.M.K."/>
            <person name="Emerson J.B."/>
            <person name="Anantharaman K."/>
            <person name="Thomas B.C."/>
            <person name="Malmstrom R."/>
            <person name="Stieglmeier M."/>
            <person name="Klingl A."/>
            <person name="Woyke T."/>
            <person name="Ryan C.M."/>
            <person name="Banfield J.F."/>
        </authorList>
    </citation>
    <scope>NUCLEOTIDE SEQUENCE [LARGE SCALE GENOMIC DNA]</scope>
</reference>
<keyword evidence="1 6" id="KW-0963">Cytoplasm</keyword>
<organism evidence="8 9">
    <name type="scientific">Candidatus Kerfeldbacteria bacterium CG08_land_8_20_14_0_20_43_14</name>
    <dbReference type="NCBI Taxonomy" id="2014246"/>
    <lineage>
        <taxon>Bacteria</taxon>
        <taxon>Candidatus Kerfeldiibacteriota</taxon>
    </lineage>
</organism>
<evidence type="ECO:0000256" key="1">
    <source>
        <dbReference type="ARBA" id="ARBA00022490"/>
    </source>
</evidence>
<dbReference type="InterPro" id="IPR003583">
    <property type="entry name" value="Hlx-hairpin-Hlx_DNA-bd_motif"/>
</dbReference>
<dbReference type="Pfam" id="PF01330">
    <property type="entry name" value="RuvA_N"/>
    <property type="match status" value="1"/>
</dbReference>
<dbReference type="Pfam" id="PF14520">
    <property type="entry name" value="HHH_5"/>
    <property type="match status" value="1"/>
</dbReference>
<keyword evidence="3 6" id="KW-0238">DNA-binding</keyword>
<dbReference type="InterPro" id="IPR011114">
    <property type="entry name" value="RuvA_C"/>
</dbReference>
<dbReference type="GO" id="GO:0005737">
    <property type="term" value="C:cytoplasm"/>
    <property type="evidence" value="ECO:0007669"/>
    <property type="project" value="UniProtKB-SubCell"/>
</dbReference>
<feature type="region of interest" description="Domain III" evidence="6">
    <location>
        <begin position="144"/>
        <end position="195"/>
    </location>
</feature>
<comment type="subunit">
    <text evidence="6">Homotetramer. Forms an RuvA(8)-RuvB(12)-Holliday junction (HJ) complex. HJ DNA is sandwiched between 2 RuvA tetramers; dsDNA enters through RuvA and exits via RuvB. An RuvB hexamer assembles on each DNA strand where it exits the tetramer. Each RuvB hexamer is contacted by two RuvA subunits (via domain III) on 2 adjacent RuvB subunits; this complex drives branch migration. In the full resolvosome a probable DNA-RuvA(4)-RuvB(12)-RuvC(2) complex forms which resolves the HJ.</text>
</comment>
<dbReference type="HAMAP" id="MF_00031">
    <property type="entry name" value="DNA_HJ_migration_RuvA"/>
    <property type="match status" value="1"/>
</dbReference>
<protein>
    <recommendedName>
        <fullName evidence="6">Holliday junction branch migration complex subunit RuvA</fullName>
    </recommendedName>
</protein>
<keyword evidence="4 6" id="KW-0233">DNA recombination</keyword>
<comment type="caution">
    <text evidence="6">Lacks conserved residue(s) required for the propagation of feature annotation.</text>
</comment>
<dbReference type="GO" id="GO:0006281">
    <property type="term" value="P:DNA repair"/>
    <property type="evidence" value="ECO:0007669"/>
    <property type="project" value="UniProtKB-UniRule"/>
</dbReference>
<gene>
    <name evidence="6 8" type="primary">ruvA</name>
    <name evidence="8" type="ORF">COT26_02775</name>
</gene>
<evidence type="ECO:0000256" key="5">
    <source>
        <dbReference type="ARBA" id="ARBA00023204"/>
    </source>
</evidence>
<evidence type="ECO:0000313" key="9">
    <source>
        <dbReference type="Proteomes" id="UP000236845"/>
    </source>
</evidence>
<feature type="domain" description="Helix-hairpin-helix DNA-binding motif class 1" evidence="7">
    <location>
        <begin position="72"/>
        <end position="91"/>
    </location>
</feature>
<dbReference type="GO" id="GO:0005524">
    <property type="term" value="F:ATP binding"/>
    <property type="evidence" value="ECO:0007669"/>
    <property type="project" value="InterPro"/>
</dbReference>
<dbReference type="CDD" id="cd14332">
    <property type="entry name" value="UBA_RuvA_C"/>
    <property type="match status" value="1"/>
</dbReference>
<dbReference type="GO" id="GO:0048476">
    <property type="term" value="C:Holliday junction resolvase complex"/>
    <property type="evidence" value="ECO:0007669"/>
    <property type="project" value="UniProtKB-UniRule"/>
</dbReference>
<dbReference type="InterPro" id="IPR012340">
    <property type="entry name" value="NA-bd_OB-fold"/>
</dbReference>
<keyword evidence="5 6" id="KW-0234">DNA repair</keyword>
<evidence type="ECO:0000313" key="8">
    <source>
        <dbReference type="EMBL" id="PIS40549.1"/>
    </source>
</evidence>
<evidence type="ECO:0000256" key="2">
    <source>
        <dbReference type="ARBA" id="ARBA00022763"/>
    </source>
</evidence>
<dbReference type="Proteomes" id="UP000236845">
    <property type="component" value="Unassembled WGS sequence"/>
</dbReference>
<evidence type="ECO:0000256" key="6">
    <source>
        <dbReference type="HAMAP-Rule" id="MF_00031"/>
    </source>
</evidence>
<dbReference type="InterPro" id="IPR013849">
    <property type="entry name" value="DNA_helicase_Holl-junc_RuvA_I"/>
</dbReference>
<dbReference type="InterPro" id="IPR010994">
    <property type="entry name" value="RuvA_2-like"/>
</dbReference>
<dbReference type="EMBL" id="PEXW01000062">
    <property type="protein sequence ID" value="PIS40549.1"/>
    <property type="molecule type" value="Genomic_DNA"/>
</dbReference>